<evidence type="ECO:0000313" key="3">
    <source>
        <dbReference type="EMBL" id="EME42481.1"/>
    </source>
</evidence>
<keyword evidence="4" id="KW-1185">Reference proteome</keyword>
<dbReference type="EMBL" id="KB446541">
    <property type="protein sequence ID" value="EME42481.1"/>
    <property type="molecule type" value="Genomic_DNA"/>
</dbReference>
<evidence type="ECO:0000259" key="2">
    <source>
        <dbReference type="Pfam" id="PF09949"/>
    </source>
</evidence>
<gene>
    <name evidence="3" type="ORF">DOTSEDRAFT_73346</name>
</gene>
<dbReference type="HOGENOM" id="CLU_024935_0_0_1"/>
<dbReference type="PANTHER" id="PTHR28208">
    <property type="entry name" value="PHOSPHATIDATE PHOSPHATASE APP1"/>
    <property type="match status" value="1"/>
</dbReference>
<reference evidence="3 4" key="2">
    <citation type="journal article" date="2012" name="PLoS Pathog.">
        <title>Diverse lifestyles and strategies of plant pathogenesis encoded in the genomes of eighteen Dothideomycetes fungi.</title>
        <authorList>
            <person name="Ohm R.A."/>
            <person name="Feau N."/>
            <person name="Henrissat B."/>
            <person name="Schoch C.L."/>
            <person name="Horwitz B.A."/>
            <person name="Barry K.W."/>
            <person name="Condon B.J."/>
            <person name="Copeland A.C."/>
            <person name="Dhillon B."/>
            <person name="Glaser F."/>
            <person name="Hesse C.N."/>
            <person name="Kosti I."/>
            <person name="LaButti K."/>
            <person name="Lindquist E.A."/>
            <person name="Lucas S."/>
            <person name="Salamov A.A."/>
            <person name="Bradshaw R.E."/>
            <person name="Ciuffetti L."/>
            <person name="Hamelin R.C."/>
            <person name="Kema G.H.J."/>
            <person name="Lawrence C."/>
            <person name="Scott J.A."/>
            <person name="Spatafora J.W."/>
            <person name="Turgeon B.G."/>
            <person name="de Wit P.J.G.M."/>
            <person name="Zhong S."/>
            <person name="Goodwin S.B."/>
            <person name="Grigoriev I.V."/>
        </authorList>
    </citation>
    <scope>NUCLEOTIDE SEQUENCE [LARGE SCALE GENOMIC DNA]</scope>
    <source>
        <strain evidence="4">NZE10 / CBS 128990</strain>
    </source>
</reference>
<dbReference type="GO" id="GO:0030479">
    <property type="term" value="C:actin cortical patch"/>
    <property type="evidence" value="ECO:0007669"/>
    <property type="project" value="TreeGrafter"/>
</dbReference>
<dbReference type="OMA" id="FTPWMNM"/>
<evidence type="ECO:0000256" key="1">
    <source>
        <dbReference type="SAM" id="SignalP"/>
    </source>
</evidence>
<dbReference type="PANTHER" id="PTHR28208:SF2">
    <property type="entry name" value="PHOSPHATIDATE PHOSPHATASE APP1 CATALYTIC DOMAIN-CONTAINING PROTEIN"/>
    <property type="match status" value="1"/>
</dbReference>
<dbReference type="GO" id="GO:0008195">
    <property type="term" value="F:phosphatidate phosphatase activity"/>
    <property type="evidence" value="ECO:0007669"/>
    <property type="project" value="InterPro"/>
</dbReference>
<dbReference type="InterPro" id="IPR052935">
    <property type="entry name" value="Mg2+_PAP"/>
</dbReference>
<dbReference type="STRING" id="675120.N1PM99"/>
<feature type="chain" id="PRO_5004109461" description="Phosphatidate phosphatase APP1 catalytic domain-containing protein" evidence="1">
    <location>
        <begin position="23"/>
        <end position="522"/>
    </location>
</feature>
<name>N1PM99_DOTSN</name>
<dbReference type="Pfam" id="PF09949">
    <property type="entry name" value="APP1_cat"/>
    <property type="match status" value="1"/>
</dbReference>
<dbReference type="OrthoDB" id="414243at2759"/>
<keyword evidence="1" id="KW-0732">Signal</keyword>
<organism evidence="3 4">
    <name type="scientific">Dothistroma septosporum (strain NZE10 / CBS 128990)</name>
    <name type="common">Red band needle blight fungus</name>
    <name type="synonym">Mycosphaerella pini</name>
    <dbReference type="NCBI Taxonomy" id="675120"/>
    <lineage>
        <taxon>Eukaryota</taxon>
        <taxon>Fungi</taxon>
        <taxon>Dikarya</taxon>
        <taxon>Ascomycota</taxon>
        <taxon>Pezizomycotina</taxon>
        <taxon>Dothideomycetes</taxon>
        <taxon>Dothideomycetidae</taxon>
        <taxon>Mycosphaerellales</taxon>
        <taxon>Mycosphaerellaceae</taxon>
        <taxon>Dothistroma</taxon>
    </lineage>
</organism>
<feature type="signal peptide" evidence="1">
    <location>
        <begin position="1"/>
        <end position="22"/>
    </location>
</feature>
<sequence length="522" mass="57071">MPALTMRSLLLPASLLSVLVSATPAPTARQAPDAKALLPRETPSAVRRDATKTYKNRRDILSDIKSDVDGILSDLGNVPSYIASGVAPWFQGFPTGDAVASSLGVDDEQLAAAPTQALNIPPYANFTDQGWNVRFHGNIYKQPPASNETLDKLAGDLFIYGTDFSDLPESQQAMARNVTAAIFVVQQGDVQVSPIEVAPYDGDHPATGGSQTLTLPYNTTAEGDFDVFVPIKSDGLMNGNETQQLQKLNTWVTNTTDGNATAYLVPNEGLTIVSDIDDILRVTKIYDPKEGLLNSFARPYVGWEDMPSIYANWSQALPDAHFHYLTTLPEQVTRNYESYIYSAYPAGSFDTRPLNFSDVSATLSVREFLLTKIFETFPQRKFVLVADTSNSDVMRDYPKMYHSYPDQVQCIFLRNTSATDSADKFPYNTDGFKGIPQERYMFIVHADDLTNINIAGDSCYNQSVAQNLTFGYQGLPLGIGNNAAVNGSANGKGNKSSSAYSLPASTGMTFFAFASMLLWQLL</sequence>
<proteinExistence type="predicted"/>
<reference evidence="4" key="1">
    <citation type="journal article" date="2012" name="PLoS Genet.">
        <title>The genomes of the fungal plant pathogens Cladosporium fulvum and Dothistroma septosporum reveal adaptation to different hosts and lifestyles but also signatures of common ancestry.</title>
        <authorList>
            <person name="de Wit P.J.G.M."/>
            <person name="van der Burgt A."/>
            <person name="Oekmen B."/>
            <person name="Stergiopoulos I."/>
            <person name="Abd-Elsalam K.A."/>
            <person name="Aerts A.L."/>
            <person name="Bahkali A.H."/>
            <person name="Beenen H.G."/>
            <person name="Chettri P."/>
            <person name="Cox M.P."/>
            <person name="Datema E."/>
            <person name="de Vries R.P."/>
            <person name="Dhillon B."/>
            <person name="Ganley A.R."/>
            <person name="Griffiths S.A."/>
            <person name="Guo Y."/>
            <person name="Hamelin R.C."/>
            <person name="Henrissat B."/>
            <person name="Kabir M.S."/>
            <person name="Jashni M.K."/>
            <person name="Kema G."/>
            <person name="Klaubauf S."/>
            <person name="Lapidus A."/>
            <person name="Levasseur A."/>
            <person name="Lindquist E."/>
            <person name="Mehrabi R."/>
            <person name="Ohm R.A."/>
            <person name="Owen T.J."/>
            <person name="Salamov A."/>
            <person name="Schwelm A."/>
            <person name="Schijlen E."/>
            <person name="Sun H."/>
            <person name="van den Burg H.A."/>
            <person name="van Ham R.C.H.J."/>
            <person name="Zhang S."/>
            <person name="Goodwin S.B."/>
            <person name="Grigoriev I.V."/>
            <person name="Collemare J."/>
            <person name="Bradshaw R.E."/>
        </authorList>
    </citation>
    <scope>NUCLEOTIDE SEQUENCE [LARGE SCALE GENOMIC DNA]</scope>
    <source>
        <strain evidence="4">NZE10 / CBS 128990</strain>
    </source>
</reference>
<evidence type="ECO:0000313" key="4">
    <source>
        <dbReference type="Proteomes" id="UP000016933"/>
    </source>
</evidence>
<protein>
    <recommendedName>
        <fullName evidence="2">Phosphatidate phosphatase APP1 catalytic domain-containing protein</fullName>
    </recommendedName>
</protein>
<accession>N1PM99</accession>
<dbReference type="AlphaFoldDB" id="N1PM99"/>
<dbReference type="InterPro" id="IPR019236">
    <property type="entry name" value="APP1_cat"/>
</dbReference>
<dbReference type="Proteomes" id="UP000016933">
    <property type="component" value="Unassembled WGS sequence"/>
</dbReference>
<dbReference type="eggNOG" id="ENOG502QSDV">
    <property type="taxonomic scope" value="Eukaryota"/>
</dbReference>
<feature type="domain" description="Phosphatidate phosphatase APP1 catalytic" evidence="2">
    <location>
        <begin position="271"/>
        <end position="415"/>
    </location>
</feature>